<dbReference type="GO" id="GO:0004575">
    <property type="term" value="F:sucrose alpha-glucosidase activity"/>
    <property type="evidence" value="ECO:0007669"/>
    <property type="project" value="TreeGrafter"/>
</dbReference>
<dbReference type="SMART" id="SM00640">
    <property type="entry name" value="Glyco_32"/>
    <property type="match status" value="1"/>
</dbReference>
<evidence type="ECO:0000256" key="5">
    <source>
        <dbReference type="SAM" id="Phobius"/>
    </source>
</evidence>
<dbReference type="Proteomes" id="UP000438120">
    <property type="component" value="Unassembled WGS sequence"/>
</dbReference>
<accession>A0A6A8MC83</accession>
<dbReference type="Gene3D" id="2.60.120.560">
    <property type="entry name" value="Exo-inulinase, domain 1"/>
    <property type="match status" value="1"/>
</dbReference>
<name>A0A6A8MC83_9LACO</name>
<dbReference type="SUPFAM" id="SSF49899">
    <property type="entry name" value="Concanavalin A-like lectins/glucanases"/>
    <property type="match status" value="1"/>
</dbReference>
<evidence type="ECO:0000259" key="6">
    <source>
        <dbReference type="Pfam" id="PF00251"/>
    </source>
</evidence>
<evidence type="ECO:0000256" key="4">
    <source>
        <dbReference type="RuleBase" id="RU362110"/>
    </source>
</evidence>
<sequence length="575" mass="63561">MTTMRFKMSRRKQGKWQTSMGRDKFLPCYWIGGFLLLLGLIALWVRHDEQTDSYADHGFTYKQPTLTSPEHQAAYHLTSSQGWSNDLQTIYYDQQSQSYRIYFLHSRDGATKPFGPKGQSWTVTSTKDFIHFSKQKTAIKATYLTHAEAWKSAWTGSVIQNTGLVQGVPKGAPVAYFSGLKRRDGSQNVWAAWSSDGGLTFSHPLNDGKPVLDHSWPFASQKADQERDPAVFYNNGKMIMYVAEGNQFGVYQSANGLTWTKADEKGASKVLGTSVLNGFNEQDQPLECPVVRFMKNAQGQAKTVLFFGAKMPQNGQTTGTYYIVGHLDQNGLFTPEGSSQRLDQGSDFYGANFTGSPDSAAPDQAIYAMGWIGNWSYTASGILAGQSSQAKKSRRLGSYSLARKLFLNGQQLLQTPVTAKLRETAAKSSKGQLSGSNWKQIASLKRQPANSHYQLKLTKFTGTVQLFLIQGSDQIELQLNAATGTYQVTRVANELLGQAKADYQAQQNGQFPPSTELNLNVYTDKNSVEIFFPGGQACTLARYSVSRQQDLTILAQGSQGQFTFSSRQAGADLPD</sequence>
<reference evidence="8 9" key="1">
    <citation type="submission" date="2019-08" db="EMBL/GenBank/DDBJ databases">
        <title>In-depth cultivation of the pig gut microbiome towards novel bacterial diversity and tailored functional studies.</title>
        <authorList>
            <person name="Wylensek D."/>
            <person name="Hitch T.C.A."/>
            <person name="Clavel T."/>
        </authorList>
    </citation>
    <scope>NUCLEOTIDE SEQUENCE [LARGE SCALE GENOMIC DNA]</scope>
    <source>
        <strain evidence="8 9">Bifido-178-WT-2B</strain>
    </source>
</reference>
<keyword evidence="3 4" id="KW-0326">Glycosidase</keyword>
<dbReference type="InterPro" id="IPR013189">
    <property type="entry name" value="Glyco_hydro_32_C"/>
</dbReference>
<dbReference type="GO" id="GO:0005737">
    <property type="term" value="C:cytoplasm"/>
    <property type="evidence" value="ECO:0007669"/>
    <property type="project" value="TreeGrafter"/>
</dbReference>
<dbReference type="EMBL" id="VUMX01000008">
    <property type="protein sequence ID" value="MST86833.1"/>
    <property type="molecule type" value="Genomic_DNA"/>
</dbReference>
<evidence type="ECO:0000313" key="9">
    <source>
        <dbReference type="Proteomes" id="UP000438120"/>
    </source>
</evidence>
<dbReference type="InterPro" id="IPR023296">
    <property type="entry name" value="Glyco_hydro_beta-prop_sf"/>
</dbReference>
<comment type="similarity">
    <text evidence="1 4">Belongs to the glycosyl hydrolase 32 family.</text>
</comment>
<evidence type="ECO:0000256" key="2">
    <source>
        <dbReference type="ARBA" id="ARBA00022801"/>
    </source>
</evidence>
<dbReference type="OrthoDB" id="2208222at2"/>
<protein>
    <submittedName>
        <fullName evidence="8">Glycoside hydrolase family 32 protein</fullName>
    </submittedName>
</protein>
<feature type="domain" description="Glycosyl hydrolase family 32 C-terminal" evidence="7">
    <location>
        <begin position="420"/>
        <end position="558"/>
    </location>
</feature>
<feature type="domain" description="Glycosyl hydrolase family 32 N-terminal" evidence="6">
    <location>
        <begin position="76"/>
        <end position="416"/>
    </location>
</feature>
<keyword evidence="5" id="KW-0812">Transmembrane</keyword>
<dbReference type="InterPro" id="IPR013320">
    <property type="entry name" value="ConA-like_dom_sf"/>
</dbReference>
<proteinExistence type="inferred from homology"/>
<dbReference type="Pfam" id="PF08244">
    <property type="entry name" value="Glyco_hydro_32C"/>
    <property type="match status" value="1"/>
</dbReference>
<dbReference type="InterPro" id="IPR001362">
    <property type="entry name" value="Glyco_hydro_32"/>
</dbReference>
<dbReference type="GO" id="GO:0005987">
    <property type="term" value="P:sucrose catabolic process"/>
    <property type="evidence" value="ECO:0007669"/>
    <property type="project" value="TreeGrafter"/>
</dbReference>
<keyword evidence="5" id="KW-1133">Transmembrane helix</keyword>
<dbReference type="PANTHER" id="PTHR42800">
    <property type="entry name" value="EXOINULINASE INUD (AFU_ORTHOLOGUE AFUA_5G00480)"/>
    <property type="match status" value="1"/>
</dbReference>
<dbReference type="InterPro" id="IPR013148">
    <property type="entry name" value="Glyco_hydro_32_N"/>
</dbReference>
<gene>
    <name evidence="8" type="ORF">FYJ62_04050</name>
</gene>
<keyword evidence="2 4" id="KW-0378">Hydrolase</keyword>
<feature type="transmembrane region" description="Helical" evidence="5">
    <location>
        <begin position="25"/>
        <end position="45"/>
    </location>
</feature>
<evidence type="ECO:0000256" key="1">
    <source>
        <dbReference type="ARBA" id="ARBA00009902"/>
    </source>
</evidence>
<comment type="caution">
    <text evidence="8">The sequence shown here is derived from an EMBL/GenBank/DDBJ whole genome shotgun (WGS) entry which is preliminary data.</text>
</comment>
<dbReference type="Gene3D" id="2.115.10.20">
    <property type="entry name" value="Glycosyl hydrolase domain, family 43"/>
    <property type="match status" value="1"/>
</dbReference>
<keyword evidence="9" id="KW-1185">Reference proteome</keyword>
<dbReference type="AlphaFoldDB" id="A0A6A8MC83"/>
<keyword evidence="5" id="KW-0472">Membrane</keyword>
<evidence type="ECO:0000313" key="8">
    <source>
        <dbReference type="EMBL" id="MST86833.1"/>
    </source>
</evidence>
<evidence type="ECO:0000256" key="3">
    <source>
        <dbReference type="ARBA" id="ARBA00023295"/>
    </source>
</evidence>
<evidence type="ECO:0000259" key="7">
    <source>
        <dbReference type="Pfam" id="PF08244"/>
    </source>
</evidence>
<dbReference type="Pfam" id="PF00251">
    <property type="entry name" value="Glyco_hydro_32N"/>
    <property type="match status" value="1"/>
</dbReference>
<dbReference type="PANTHER" id="PTHR42800:SF1">
    <property type="entry name" value="EXOINULINASE INUD (AFU_ORTHOLOGUE AFUA_5G00480)"/>
    <property type="match status" value="1"/>
</dbReference>
<dbReference type="SUPFAM" id="SSF75005">
    <property type="entry name" value="Arabinanase/levansucrase/invertase"/>
    <property type="match status" value="1"/>
</dbReference>
<organism evidence="8 9">
    <name type="scientific">Lactobacillus porci</name>
    <dbReference type="NCBI Taxonomy" id="2012477"/>
    <lineage>
        <taxon>Bacteria</taxon>
        <taxon>Bacillati</taxon>
        <taxon>Bacillota</taxon>
        <taxon>Bacilli</taxon>
        <taxon>Lactobacillales</taxon>
        <taxon>Lactobacillaceae</taxon>
        <taxon>Lactobacillus</taxon>
    </lineage>
</organism>